<evidence type="ECO:0000313" key="1">
    <source>
        <dbReference type="EMBL" id="RED92979.1"/>
    </source>
</evidence>
<keyword evidence="2" id="KW-1185">Reference proteome</keyword>
<evidence type="ECO:0000313" key="2">
    <source>
        <dbReference type="Proteomes" id="UP000256779"/>
    </source>
</evidence>
<gene>
    <name evidence="1" type="ORF">C7460_1273</name>
</gene>
<reference evidence="1 2" key="1">
    <citation type="submission" date="2018-07" db="EMBL/GenBank/DDBJ databases">
        <title>Genomic Encyclopedia of Type Strains, Phase IV (KMG-IV): sequencing the most valuable type-strain genomes for metagenomic binning, comparative biology and taxonomic classification.</title>
        <authorList>
            <person name="Goeker M."/>
        </authorList>
    </citation>
    <scope>NUCLEOTIDE SEQUENCE [LARGE SCALE GENOMIC DNA]</scope>
    <source>
        <strain evidence="1 2">DSM 4134</strain>
    </source>
</reference>
<sequence>MINYIENPKPTDTVCLSDLARAKRDAEEGKIAMNDLLGLDQGNRRYSRQLKNLIEEQGLIFRPEGEYCVVYGGQTQGCYSLYMDRLIAEQFGADFKKRIHERADSLYFEEVRNDTIWHWYCDEEPELLPDHSVIEREIGGGIMFLGIIIETDVQVPENKIESMFPSDKYPTFVDVDITIDKNGDVTKFEIDSLRRLESDKVLYDKLFPLAVGEIKKNYSRWKPGIIRGEPVNTTYEFRVYFKNKAI</sequence>
<comment type="caution">
    <text evidence="1">The sequence shown here is derived from an EMBL/GenBank/DDBJ whole genome shotgun (WGS) entry which is preliminary data.</text>
</comment>
<name>A0A3D9KWT6_MARFU</name>
<organism evidence="1 2">
    <name type="scientific">Marinoscillum furvescens DSM 4134</name>
    <dbReference type="NCBI Taxonomy" id="1122208"/>
    <lineage>
        <taxon>Bacteria</taxon>
        <taxon>Pseudomonadati</taxon>
        <taxon>Bacteroidota</taxon>
        <taxon>Cytophagia</taxon>
        <taxon>Cytophagales</taxon>
        <taxon>Reichenbachiellaceae</taxon>
        <taxon>Marinoscillum</taxon>
    </lineage>
</organism>
<dbReference type="Gene3D" id="3.30.1150.10">
    <property type="match status" value="1"/>
</dbReference>
<accession>A0A3D9KWT6</accession>
<dbReference type="AlphaFoldDB" id="A0A3D9KWT6"/>
<protein>
    <submittedName>
        <fullName evidence="1">Uncharacterized protein</fullName>
    </submittedName>
</protein>
<dbReference type="EMBL" id="QREG01000027">
    <property type="protein sequence ID" value="RED92979.1"/>
    <property type="molecule type" value="Genomic_DNA"/>
</dbReference>
<proteinExistence type="predicted"/>
<dbReference type="Proteomes" id="UP000256779">
    <property type="component" value="Unassembled WGS sequence"/>
</dbReference>